<evidence type="ECO:0000313" key="1">
    <source>
        <dbReference type="EMBL" id="WDD98809.1"/>
    </source>
</evidence>
<dbReference type="RefSeq" id="WP_044834205.1">
    <property type="nucleotide sequence ID" value="NZ_CP059735.1"/>
</dbReference>
<reference evidence="1 2" key="1">
    <citation type="journal article" date="2015" name="Genome Announc.">
        <title>Draft Genome Sequences of Marine Isolates of Thalassomonas viridans and Thalassomonas actiniarum.</title>
        <authorList>
            <person name="Olonade I."/>
            <person name="van Zyl L.J."/>
            <person name="Trindade M."/>
        </authorList>
    </citation>
    <scope>NUCLEOTIDE SEQUENCE [LARGE SCALE GENOMIC DNA]</scope>
    <source>
        <strain evidence="1 2">A5K-106</strain>
    </source>
</reference>
<evidence type="ECO:0000313" key="2">
    <source>
        <dbReference type="Proteomes" id="UP000032568"/>
    </source>
</evidence>
<reference evidence="1 2" key="2">
    <citation type="journal article" date="2022" name="Mar. Drugs">
        <title>Bioassay-Guided Fractionation Leads to the Detection of Cholic Acid Generated by the Rare Thalassomonas sp.</title>
        <authorList>
            <person name="Pheiffer F."/>
            <person name="Schneider Y.K."/>
            <person name="Hansen E.H."/>
            <person name="Andersen J.H."/>
            <person name="Isaksson J."/>
            <person name="Busche T."/>
            <person name="R C."/>
            <person name="Kalinowski J."/>
            <person name="Zyl L.V."/>
            <person name="Trindade M."/>
        </authorList>
    </citation>
    <scope>NUCLEOTIDE SEQUENCE [LARGE SCALE GENOMIC DNA]</scope>
    <source>
        <strain evidence="1 2">A5K-106</strain>
    </source>
</reference>
<proteinExistence type="predicted"/>
<dbReference type="AlphaFoldDB" id="A0AAE9YPE1"/>
<dbReference type="KEGG" id="tact:SG35_026870"/>
<name>A0AAE9YPE1_9GAMM</name>
<keyword evidence="2" id="KW-1185">Reference proteome</keyword>
<dbReference type="Gene3D" id="3.20.20.70">
    <property type="entry name" value="Aldolase class I"/>
    <property type="match status" value="1"/>
</dbReference>
<dbReference type="Proteomes" id="UP000032568">
    <property type="component" value="Chromosome"/>
</dbReference>
<sequence length="449" mass="50159">MKNDWNKYIYPETFLGFIDASSHQNNGAELNALTESRVTTLADLSQQAQFDGKLIDARLLQGLSHNDHVWGKICYQQLRQYFNKGQPIGHHQIYVLINPDEMSDSAAINRCAELLEHFIGTGEVSIRLLLKNTFELSHSQLLKIVRMCELSGVQRICFADDHSQFSPAGVKRFLAALNATSHANALTFECAFAGSAEHAKENAITAITSGINYIHVTASYLARADQALPVIQLMQEFSSHNFGLNKEALQQYILVYHQQGLENPLAVTSGLAPVTCEQVTQTAANSGNAKELAAAELTDKIALRFDVSANDWHVSIQLLAKGQTQDLGERVHHYVMLLLAREYYQQYQQMMARDGVVDPLLVGWVEREALHQMIGDNEAQFNVKLCRARKHIVTAAETLGVVDYQPLSTRQGAVRLNCGNVTVVQGSKVEFEMENWHFTGEEYPQLKQA</sequence>
<organism evidence="1 2">
    <name type="scientific">Thalassomonas actiniarum</name>
    <dbReference type="NCBI Taxonomy" id="485447"/>
    <lineage>
        <taxon>Bacteria</taxon>
        <taxon>Pseudomonadati</taxon>
        <taxon>Pseudomonadota</taxon>
        <taxon>Gammaproteobacteria</taxon>
        <taxon>Alteromonadales</taxon>
        <taxon>Colwelliaceae</taxon>
        <taxon>Thalassomonas</taxon>
    </lineage>
</organism>
<dbReference type="InterPro" id="IPR013785">
    <property type="entry name" value="Aldolase_TIM"/>
</dbReference>
<accession>A0AAE9YPE1</accession>
<gene>
    <name evidence="1" type="ORF">SG35_026870</name>
</gene>
<protein>
    <submittedName>
        <fullName evidence="1">Uncharacterized protein</fullName>
    </submittedName>
</protein>
<dbReference type="EMBL" id="CP059735">
    <property type="protein sequence ID" value="WDD98809.1"/>
    <property type="molecule type" value="Genomic_DNA"/>
</dbReference>